<name>A0A137NWK8_CONC2</name>
<evidence type="ECO:0000313" key="2">
    <source>
        <dbReference type="Proteomes" id="UP000070444"/>
    </source>
</evidence>
<evidence type="ECO:0000313" key="1">
    <source>
        <dbReference type="EMBL" id="KXN67019.1"/>
    </source>
</evidence>
<dbReference type="EMBL" id="KQ964668">
    <property type="protein sequence ID" value="KXN67019.1"/>
    <property type="molecule type" value="Genomic_DNA"/>
</dbReference>
<dbReference type="AlphaFoldDB" id="A0A137NWK8"/>
<accession>A0A137NWK8</accession>
<protein>
    <recommendedName>
        <fullName evidence="3">Tubby C-terminal domain-containing protein</fullName>
    </recommendedName>
</protein>
<sequence>MTVIESVYIATTIPSKCNKEYLLIGLDGQNYNFEQINTLQFKLTAYNNEIISVYQPSKYACSFRLMTKAQSTQNLEFYSKLISSGYNIKGQYINSYNKINWSWKKSRKSEGDSFKLIDKNNNNRIIASVSGLSLDGQESGMICIARDLPTDLVETVLVMGCLIWRIKDF</sequence>
<reference evidence="1 2" key="1">
    <citation type="journal article" date="2015" name="Genome Biol. Evol.">
        <title>Phylogenomic analyses indicate that early fungi evolved digesting cell walls of algal ancestors of land plants.</title>
        <authorList>
            <person name="Chang Y."/>
            <person name="Wang S."/>
            <person name="Sekimoto S."/>
            <person name="Aerts A.L."/>
            <person name="Choi C."/>
            <person name="Clum A."/>
            <person name="LaButti K.M."/>
            <person name="Lindquist E.A."/>
            <person name="Yee Ngan C."/>
            <person name="Ohm R.A."/>
            <person name="Salamov A.A."/>
            <person name="Grigoriev I.V."/>
            <person name="Spatafora J.W."/>
            <person name="Berbee M.L."/>
        </authorList>
    </citation>
    <scope>NUCLEOTIDE SEQUENCE [LARGE SCALE GENOMIC DNA]</scope>
    <source>
        <strain evidence="1 2">NRRL 28638</strain>
    </source>
</reference>
<dbReference type="Proteomes" id="UP000070444">
    <property type="component" value="Unassembled WGS sequence"/>
</dbReference>
<organism evidence="1 2">
    <name type="scientific">Conidiobolus coronatus (strain ATCC 28846 / CBS 209.66 / NRRL 28638)</name>
    <name type="common">Delacroixia coronata</name>
    <dbReference type="NCBI Taxonomy" id="796925"/>
    <lineage>
        <taxon>Eukaryota</taxon>
        <taxon>Fungi</taxon>
        <taxon>Fungi incertae sedis</taxon>
        <taxon>Zoopagomycota</taxon>
        <taxon>Entomophthoromycotina</taxon>
        <taxon>Entomophthoromycetes</taxon>
        <taxon>Entomophthorales</taxon>
        <taxon>Ancylistaceae</taxon>
        <taxon>Conidiobolus</taxon>
    </lineage>
</organism>
<gene>
    <name evidence="1" type="ORF">CONCODRAFT_87189</name>
</gene>
<proteinExistence type="predicted"/>
<evidence type="ECO:0008006" key="3">
    <source>
        <dbReference type="Google" id="ProtNLM"/>
    </source>
</evidence>
<keyword evidence="2" id="KW-1185">Reference proteome</keyword>